<dbReference type="EMBL" id="AP019791">
    <property type="protein sequence ID" value="BBL79073.1"/>
    <property type="molecule type" value="Genomic_DNA"/>
</dbReference>
<feature type="transmembrane region" description="Helical" evidence="5">
    <location>
        <begin position="117"/>
        <end position="143"/>
    </location>
</feature>
<protein>
    <recommendedName>
        <fullName evidence="8">ZIP family metal transporter</fullName>
    </recommendedName>
</protein>
<organism evidence="6 7">
    <name type="scientific">Rubrobacter xylanophilus</name>
    <dbReference type="NCBI Taxonomy" id="49319"/>
    <lineage>
        <taxon>Bacteria</taxon>
        <taxon>Bacillati</taxon>
        <taxon>Actinomycetota</taxon>
        <taxon>Rubrobacteria</taxon>
        <taxon>Rubrobacterales</taxon>
        <taxon>Rubrobacteraceae</taxon>
        <taxon>Rubrobacter</taxon>
    </lineage>
</organism>
<dbReference type="GO" id="GO:0016020">
    <property type="term" value="C:membrane"/>
    <property type="evidence" value="ECO:0007669"/>
    <property type="project" value="UniProtKB-SubCell"/>
</dbReference>
<feature type="transmembrane region" description="Helical" evidence="5">
    <location>
        <begin position="212"/>
        <end position="230"/>
    </location>
</feature>
<gene>
    <name evidence="6" type="ORF">RxyAA322_09270</name>
</gene>
<evidence type="ECO:0000256" key="4">
    <source>
        <dbReference type="ARBA" id="ARBA00023136"/>
    </source>
</evidence>
<feature type="transmembrane region" description="Helical" evidence="5">
    <location>
        <begin position="180"/>
        <end position="200"/>
    </location>
</feature>
<dbReference type="RefSeq" id="WP_143527127.1">
    <property type="nucleotide sequence ID" value="NZ_AP019791.1"/>
</dbReference>
<evidence type="ECO:0008006" key="8">
    <source>
        <dbReference type="Google" id="ProtNLM"/>
    </source>
</evidence>
<dbReference type="AlphaFoldDB" id="A0A510HKF0"/>
<dbReference type="OrthoDB" id="9787346at2"/>
<dbReference type="PANTHER" id="PTHR11040:SF44">
    <property type="entry name" value="PROTEIN ZNTC-RELATED"/>
    <property type="match status" value="1"/>
</dbReference>
<accession>A0A510HKF0</accession>
<dbReference type="PANTHER" id="PTHR11040">
    <property type="entry name" value="ZINC/IRON TRANSPORTER"/>
    <property type="match status" value="1"/>
</dbReference>
<keyword evidence="2 5" id="KW-0812">Transmembrane</keyword>
<feature type="transmembrane region" description="Helical" evidence="5">
    <location>
        <begin position="57"/>
        <end position="74"/>
    </location>
</feature>
<evidence type="ECO:0000256" key="1">
    <source>
        <dbReference type="ARBA" id="ARBA00004141"/>
    </source>
</evidence>
<dbReference type="Pfam" id="PF02535">
    <property type="entry name" value="Zip"/>
    <property type="match status" value="1"/>
</dbReference>
<keyword evidence="4 5" id="KW-0472">Membrane</keyword>
<evidence type="ECO:0000313" key="6">
    <source>
        <dbReference type="EMBL" id="BBL79073.1"/>
    </source>
</evidence>
<evidence type="ECO:0000256" key="2">
    <source>
        <dbReference type="ARBA" id="ARBA00022692"/>
    </source>
</evidence>
<proteinExistence type="predicted"/>
<keyword evidence="7" id="KW-1185">Reference proteome</keyword>
<name>A0A510HKF0_9ACTN</name>
<feature type="transmembrane region" description="Helical" evidence="5">
    <location>
        <begin position="155"/>
        <end position="174"/>
    </location>
</feature>
<evidence type="ECO:0000256" key="3">
    <source>
        <dbReference type="ARBA" id="ARBA00022989"/>
    </source>
</evidence>
<dbReference type="GO" id="GO:0005385">
    <property type="term" value="F:zinc ion transmembrane transporter activity"/>
    <property type="evidence" value="ECO:0007669"/>
    <property type="project" value="TreeGrafter"/>
</dbReference>
<keyword evidence="3 5" id="KW-1133">Transmembrane helix</keyword>
<sequence>MLSAAAFSGASLLALLGGELTPRGRSYLVAIAAGILLSLAFGDLFPEGLELADNRAVLGFVGGFSLLFLTESFTRAHTHHSPEDTGKHAQGPFVLGLAIHNLADGFVVGVSGRISEISAGMVGLGVFIHQVPVGISVAAVLAAARVARRRVIRTALLLGLAIPLASVLTLALPIPGGSFLGILTGAAGGVLAYVGAGHLLPEARAEHPGKSSGLLFVATFVVTTAGLLVLPGG</sequence>
<comment type="subcellular location">
    <subcellularLocation>
        <location evidence="1">Membrane</location>
        <topology evidence="1">Multi-pass membrane protein</topology>
    </subcellularLocation>
</comment>
<dbReference type="Proteomes" id="UP000318065">
    <property type="component" value="Chromosome"/>
</dbReference>
<feature type="transmembrane region" description="Helical" evidence="5">
    <location>
        <begin position="27"/>
        <end position="45"/>
    </location>
</feature>
<dbReference type="InterPro" id="IPR003689">
    <property type="entry name" value="ZIP"/>
</dbReference>
<evidence type="ECO:0000256" key="5">
    <source>
        <dbReference type="SAM" id="Phobius"/>
    </source>
</evidence>
<reference evidence="6" key="1">
    <citation type="journal article" date="2019" name="Microbiol. Resour. Announc.">
        <title>Complete Genome Sequence of Rubrobacter xylanophilus Strain AA3-22, Isolated from Arima Onsen in Japan.</title>
        <authorList>
            <person name="Tomariguchi N."/>
            <person name="Miyazaki K."/>
        </authorList>
    </citation>
    <scope>NUCLEOTIDE SEQUENCE [LARGE SCALE GENOMIC DNA]</scope>
    <source>
        <strain evidence="6">AA3-22</strain>
    </source>
</reference>
<evidence type="ECO:0000313" key="7">
    <source>
        <dbReference type="Proteomes" id="UP000318065"/>
    </source>
</evidence>